<evidence type="ECO:0000313" key="2">
    <source>
        <dbReference type="Proteomes" id="UP000887013"/>
    </source>
</evidence>
<comment type="caution">
    <text evidence="1">The sequence shown here is derived from an EMBL/GenBank/DDBJ whole genome shotgun (WGS) entry which is preliminary data.</text>
</comment>
<dbReference type="EMBL" id="BMAW01039738">
    <property type="protein sequence ID" value="GFU56988.1"/>
    <property type="molecule type" value="Genomic_DNA"/>
</dbReference>
<reference evidence="1" key="1">
    <citation type="submission" date="2020-08" db="EMBL/GenBank/DDBJ databases">
        <title>Multicomponent nature underlies the extraordinary mechanical properties of spider dragline silk.</title>
        <authorList>
            <person name="Kono N."/>
            <person name="Nakamura H."/>
            <person name="Mori M."/>
            <person name="Yoshida Y."/>
            <person name="Ohtoshi R."/>
            <person name="Malay A.D."/>
            <person name="Moran D.A.P."/>
            <person name="Tomita M."/>
            <person name="Numata K."/>
            <person name="Arakawa K."/>
        </authorList>
    </citation>
    <scope>NUCLEOTIDE SEQUENCE</scope>
</reference>
<evidence type="ECO:0000313" key="1">
    <source>
        <dbReference type="EMBL" id="GFU56988.1"/>
    </source>
</evidence>
<protein>
    <submittedName>
        <fullName evidence="1">Uncharacterized protein</fullName>
    </submittedName>
</protein>
<sequence>MTDNIERGRQMLLQNHRLSLRCALEELETNEESVSRAILQDLFKLKIYSRFVLHSLTDELEKNTMHTIGDITDKSGKLNLLHDNVPSHTGIRYATSCADAI</sequence>
<accession>A0A8X6QZY4</accession>
<dbReference type="AlphaFoldDB" id="A0A8X6QZY4"/>
<keyword evidence="2" id="KW-1185">Reference proteome</keyword>
<organism evidence="1 2">
    <name type="scientific">Nephila pilipes</name>
    <name type="common">Giant wood spider</name>
    <name type="synonym">Nephila maculata</name>
    <dbReference type="NCBI Taxonomy" id="299642"/>
    <lineage>
        <taxon>Eukaryota</taxon>
        <taxon>Metazoa</taxon>
        <taxon>Ecdysozoa</taxon>
        <taxon>Arthropoda</taxon>
        <taxon>Chelicerata</taxon>
        <taxon>Arachnida</taxon>
        <taxon>Araneae</taxon>
        <taxon>Araneomorphae</taxon>
        <taxon>Entelegynae</taxon>
        <taxon>Araneoidea</taxon>
        <taxon>Nephilidae</taxon>
        <taxon>Nephila</taxon>
    </lineage>
</organism>
<name>A0A8X6QZY4_NEPPI</name>
<proteinExistence type="predicted"/>
<dbReference type="Proteomes" id="UP000887013">
    <property type="component" value="Unassembled WGS sequence"/>
</dbReference>
<gene>
    <name evidence="1" type="ORF">NPIL_399091</name>
</gene>